<dbReference type="OrthoDB" id="10254377at2759"/>
<dbReference type="Pfam" id="PF00618">
    <property type="entry name" value="RasGEF_N"/>
    <property type="match status" value="1"/>
</dbReference>
<sequence length="1657" mass="181791">MSNPQDHPEEPPCGTPPTIPVIETNDSELELPTEPVSSTSELSKEHLYPPGLEPSQEKHEFALSDVVNDEDKSWPPELAGADINIAPDKTYIETSSGPAARELKRRYDQRYGVSLNVRSPYAITAFVNQHGKQMFRVGHRELSAPAASSAEVAAEVEDRIQSKTSNEAPQSPPRTRRRSRMSMHTLFPPNVFATHRPTTTAPPLNSAPKKLRKARSIPDMASIGGSEVNEHGELVISPPSVLTHSGRAHSQSVTAMDMPRFSQSSRISLPHRGGDIFADVMDSFPPLSSVSSRSFPGTPSLVHTDDSSDSRPIIAHPFGMGMSFETPLKKPPPSYLDQLPAPRHIRLMQSFESGLTARQDDPRASTPEMEEHRPPSAIRVRTSFLAETQSRPSSTYEPPAEASMLTEYATTVFDVLQTYRGLPDLDKLCSDSEATTVKISLSSETSAVPRDDPRFVIWGEMTPEHDADDSVTSDIGSSMSKRRSSKASRTTHSDASSHSPTRPSRILVAATIERWIAQLTSDLNYDELLDFFLTYRTYISGVDLCHLLICRFQWALQQPKNSQDETVRRIVRVRTFVAIRYWLLTFFNVDFIPNRELRLLMSNWLNTLIHDPLLKQHSDGLGIVRRLVKVAKDCKQAHIRPDATGDKERRKSAFVSKSEKVKTHVLGQKFAEAVLKDDEDSDVDLDFLPDEANSEDSPMSVKDGANAHLAAGHVGAIGPSRPASLPISSFNILQRIDQATGSASTDSEAVHVPVPLPMQNSSLSRAFVKTIGRLGRLKRVLNSRSSARNSLNPCTGVSAFDLELSVSRDLLAVNGGVEQYLKNMEPLSSRKQAPPPLTLPQTSPRAGATAGPSGLQSVSSISLAQGPSASTSTTRSSPPGIPQPSTLLTVQQPITPTTPTPTHHYTHEQSLDDTSPPSPDKSTPSEAPPNYDDQFSPSLPTPPPEESQQAYPDTNSLNRSERSQVHASDHTLSIVPSSHRAESIRSFASSTGSLGEVLDGSGGMQPMFTRASIDPFHEPYHEPFNEHFDIVSLDDLDMSDTSSEVHGSGPLAPPGLRREPRRLPTRKDFEFLPRRSEVSSMGIISRASVLSGPPSSTTSSVSITGEGAQQPFPQPIQQWQMNALLDSLSIDEEGDGDVEAALKRLEGQINPQKVQEKKSKVDGWVKQIQARLAAGDYEHEESRFPVDSDEEDEGGEDGDEDDDDDEHESVSQHNFAMYPPGLERSASGDGSEVSDGGGLPHTPMPHQQGLGVPPISSSSSSSEVGSTARSEEAKPAVEDVVPIEILRSRVSTILPPVPGPELPPFIPAKFSKHDTLRVHQSFILSYRAVTLAEQFSMIDRELFMGVKFEELVTDEWMATVEVNVYDWSQYLKDRATWKAEHRNGEKTTALAALRARFNLMANFVISEIVLTPPNQRPMVVAKFIRVAWKSYQLSNFNTLVAIIAALQSDRIAYAMRKPGWNKIGSFESRVYRDLKVFVSGSNDFALIRSAVEAIVESKPKETGSHAPSIASGSGAEGQGKGKTVVAESRPTAPTACIPFIGIYLAQLHRLKRLPDLIDPTSPNEGVNMDNGEFDPLAPLAHPEVFDALAPLPPTMRLEPLVNVHKQRKIAAVIKSLVASQHVASRVNFEVDKKLFQRCLRLRALEPEMLQRALAVYD</sequence>
<dbReference type="InterPro" id="IPR000651">
    <property type="entry name" value="Ras-like_Gua-exchang_fac_N"/>
</dbReference>
<feature type="compositionally biased region" description="Polar residues" evidence="3">
    <location>
        <begin position="854"/>
        <end position="865"/>
    </location>
</feature>
<dbReference type="Gene3D" id="1.20.870.10">
    <property type="entry name" value="Son of sevenless (SoS) protein Chain: S domain 1"/>
    <property type="match status" value="1"/>
</dbReference>
<reference evidence="6 7" key="1">
    <citation type="submission" date="2019-01" db="EMBL/GenBank/DDBJ databases">
        <title>Draft genome sequence of Psathyrella aberdarensis IHI B618.</title>
        <authorList>
            <person name="Buettner E."/>
            <person name="Kellner H."/>
        </authorList>
    </citation>
    <scope>NUCLEOTIDE SEQUENCE [LARGE SCALE GENOMIC DNA]</scope>
    <source>
        <strain evidence="6 7">IHI B618</strain>
    </source>
</reference>
<feature type="region of interest" description="Disordered" evidence="3">
    <location>
        <begin position="353"/>
        <end position="375"/>
    </location>
</feature>
<feature type="compositionally biased region" description="Basic and acidic residues" evidence="3">
    <location>
        <begin position="358"/>
        <end position="374"/>
    </location>
</feature>
<keyword evidence="1 2" id="KW-0344">Guanine-nucleotide releasing factor</keyword>
<feature type="compositionally biased region" description="Low complexity" evidence="3">
    <location>
        <begin position="867"/>
        <end position="878"/>
    </location>
</feature>
<feature type="region of interest" description="Disordered" evidence="3">
    <location>
        <begin position="1498"/>
        <end position="1527"/>
    </location>
</feature>
<feature type="domain" description="N-terminal Ras-GEF" evidence="5">
    <location>
        <begin position="503"/>
        <end position="628"/>
    </location>
</feature>
<dbReference type="GO" id="GO:0005085">
    <property type="term" value="F:guanyl-nucleotide exchange factor activity"/>
    <property type="evidence" value="ECO:0007669"/>
    <property type="project" value="UniProtKB-KW"/>
</dbReference>
<dbReference type="GO" id="GO:0007265">
    <property type="term" value="P:Ras protein signal transduction"/>
    <property type="evidence" value="ECO:0007669"/>
    <property type="project" value="TreeGrafter"/>
</dbReference>
<proteinExistence type="predicted"/>
<dbReference type="SMART" id="SM00229">
    <property type="entry name" value="RasGEFN"/>
    <property type="match status" value="1"/>
</dbReference>
<protein>
    <recommendedName>
        <fullName evidence="8">Ras GEF</fullName>
    </recommendedName>
</protein>
<dbReference type="PROSITE" id="PS50212">
    <property type="entry name" value="RASGEF_NTER"/>
    <property type="match status" value="1"/>
</dbReference>
<dbReference type="InterPro" id="IPR008937">
    <property type="entry name" value="Ras-like_GEF"/>
</dbReference>
<name>A0A4Q2DH32_9AGAR</name>
<dbReference type="Proteomes" id="UP000290288">
    <property type="component" value="Unassembled WGS sequence"/>
</dbReference>
<dbReference type="InterPro" id="IPR036964">
    <property type="entry name" value="RASGEF_cat_dom_sf"/>
</dbReference>
<feature type="region of interest" description="Disordered" evidence="3">
    <location>
        <begin position="824"/>
        <end position="980"/>
    </location>
</feature>
<feature type="compositionally biased region" description="Low complexity" evidence="3">
    <location>
        <begin position="1225"/>
        <end position="1234"/>
    </location>
</feature>
<feature type="region of interest" description="Disordered" evidence="3">
    <location>
        <begin position="156"/>
        <end position="212"/>
    </location>
</feature>
<feature type="compositionally biased region" description="Low complexity" evidence="3">
    <location>
        <begin position="1088"/>
        <end position="1102"/>
    </location>
</feature>
<feature type="compositionally biased region" description="Polar residues" evidence="3">
    <location>
        <begin position="883"/>
        <end position="894"/>
    </location>
</feature>
<accession>A0A4Q2DH32</accession>
<dbReference type="PANTHER" id="PTHR23113:SF363">
    <property type="entry name" value="PROTEIN SON OF SEVENLESS"/>
    <property type="match status" value="1"/>
</dbReference>
<gene>
    <name evidence="6" type="ORF">EST38_g7770</name>
</gene>
<dbReference type="SMART" id="SM00147">
    <property type="entry name" value="RasGEF"/>
    <property type="match status" value="1"/>
</dbReference>
<feature type="compositionally biased region" description="Basic and acidic residues" evidence="3">
    <location>
        <begin position="1176"/>
        <end position="1186"/>
    </location>
</feature>
<evidence type="ECO:0000256" key="2">
    <source>
        <dbReference type="PROSITE-ProRule" id="PRU00168"/>
    </source>
</evidence>
<feature type="region of interest" description="Disordered" evidence="3">
    <location>
        <begin position="1088"/>
        <end position="1112"/>
    </location>
</feature>
<dbReference type="PANTHER" id="PTHR23113">
    <property type="entry name" value="GUANINE NUCLEOTIDE EXCHANGE FACTOR"/>
    <property type="match status" value="1"/>
</dbReference>
<feature type="region of interest" description="Disordered" evidence="3">
    <location>
        <begin position="1"/>
        <end position="57"/>
    </location>
</feature>
<dbReference type="GO" id="GO:0005886">
    <property type="term" value="C:plasma membrane"/>
    <property type="evidence" value="ECO:0007669"/>
    <property type="project" value="TreeGrafter"/>
</dbReference>
<evidence type="ECO:0000313" key="6">
    <source>
        <dbReference type="EMBL" id="RXW18074.1"/>
    </source>
</evidence>
<feature type="compositionally biased region" description="Acidic residues" evidence="3">
    <location>
        <begin position="1187"/>
        <end position="1207"/>
    </location>
</feature>
<evidence type="ECO:0000259" key="5">
    <source>
        <dbReference type="PROSITE" id="PS50212"/>
    </source>
</evidence>
<feature type="compositionally biased region" description="Basic and acidic residues" evidence="3">
    <location>
        <begin position="959"/>
        <end position="969"/>
    </location>
</feature>
<evidence type="ECO:0000313" key="7">
    <source>
        <dbReference type="Proteomes" id="UP000290288"/>
    </source>
</evidence>
<dbReference type="SUPFAM" id="SSF48366">
    <property type="entry name" value="Ras GEF"/>
    <property type="match status" value="1"/>
</dbReference>
<feature type="region of interest" description="Disordered" evidence="3">
    <location>
        <begin position="1039"/>
        <end position="1061"/>
    </location>
</feature>
<feature type="region of interest" description="Disordered" evidence="3">
    <location>
        <begin position="461"/>
        <end position="502"/>
    </location>
</feature>
<dbReference type="STRING" id="2316362.A0A4Q2DH32"/>
<dbReference type="CDD" id="cd06224">
    <property type="entry name" value="REM"/>
    <property type="match status" value="1"/>
</dbReference>
<evidence type="ECO:0008006" key="8">
    <source>
        <dbReference type="Google" id="ProtNLM"/>
    </source>
</evidence>
<dbReference type="PROSITE" id="PS50009">
    <property type="entry name" value="RASGEF_CAT"/>
    <property type="match status" value="1"/>
</dbReference>
<dbReference type="Pfam" id="PF00617">
    <property type="entry name" value="RasGEF"/>
    <property type="match status" value="1"/>
</dbReference>
<evidence type="ECO:0000256" key="3">
    <source>
        <dbReference type="SAM" id="MobiDB-lite"/>
    </source>
</evidence>
<comment type="caution">
    <text evidence="6">The sequence shown here is derived from an EMBL/GenBank/DDBJ whole genome shotgun (WGS) entry which is preliminary data.</text>
</comment>
<dbReference type="Gene3D" id="1.10.840.10">
    <property type="entry name" value="Ras guanine-nucleotide exchange factors catalytic domain"/>
    <property type="match status" value="1"/>
</dbReference>
<feature type="region of interest" description="Disordered" evidence="3">
    <location>
        <begin position="1172"/>
        <end position="1275"/>
    </location>
</feature>
<feature type="compositionally biased region" description="Basic and acidic residues" evidence="3">
    <location>
        <begin position="1"/>
        <end position="10"/>
    </location>
</feature>
<evidence type="ECO:0000256" key="1">
    <source>
        <dbReference type="ARBA" id="ARBA00022658"/>
    </source>
</evidence>
<dbReference type="InterPro" id="IPR001895">
    <property type="entry name" value="RASGEF_cat_dom"/>
</dbReference>
<feature type="compositionally biased region" description="Polar residues" evidence="3">
    <location>
        <begin position="948"/>
        <end position="958"/>
    </location>
</feature>
<keyword evidence="7" id="KW-1185">Reference proteome</keyword>
<feature type="compositionally biased region" description="Low complexity" evidence="3">
    <location>
        <begin position="912"/>
        <end position="925"/>
    </location>
</feature>
<evidence type="ECO:0000259" key="4">
    <source>
        <dbReference type="PROSITE" id="PS50009"/>
    </source>
</evidence>
<organism evidence="6 7">
    <name type="scientific">Candolleomyces aberdarensis</name>
    <dbReference type="NCBI Taxonomy" id="2316362"/>
    <lineage>
        <taxon>Eukaryota</taxon>
        <taxon>Fungi</taxon>
        <taxon>Dikarya</taxon>
        <taxon>Basidiomycota</taxon>
        <taxon>Agaricomycotina</taxon>
        <taxon>Agaricomycetes</taxon>
        <taxon>Agaricomycetidae</taxon>
        <taxon>Agaricales</taxon>
        <taxon>Agaricineae</taxon>
        <taxon>Psathyrellaceae</taxon>
        <taxon>Candolleomyces</taxon>
    </lineage>
</organism>
<dbReference type="InterPro" id="IPR023578">
    <property type="entry name" value="Ras_GEF_dom_sf"/>
</dbReference>
<dbReference type="EMBL" id="SDEE01000292">
    <property type="protein sequence ID" value="RXW18074.1"/>
    <property type="molecule type" value="Genomic_DNA"/>
</dbReference>
<feature type="domain" description="Ras-GEF" evidence="4">
    <location>
        <begin position="1327"/>
        <end position="1653"/>
    </location>
</feature>